<dbReference type="InterPro" id="IPR028043">
    <property type="entry name" value="PAAT-like"/>
</dbReference>
<dbReference type="PANTHER" id="PTHR14787:SF1">
    <property type="entry name" value="ATPASE PAAT"/>
    <property type="match status" value="1"/>
</dbReference>
<proteinExistence type="predicted"/>
<dbReference type="GeneID" id="115621252"/>
<dbReference type="RefSeq" id="XP_030370706.1">
    <property type="nucleotide sequence ID" value="XM_030514846.1"/>
</dbReference>
<dbReference type="Proteomes" id="UP000504634">
    <property type="component" value="Unplaced"/>
</dbReference>
<dbReference type="Pfam" id="PF14958">
    <property type="entry name" value="PAAT-like"/>
    <property type="match status" value="1"/>
</dbReference>
<accession>A0A6J2T1C6</accession>
<evidence type="ECO:0000313" key="1">
    <source>
        <dbReference type="Proteomes" id="UP000504634"/>
    </source>
</evidence>
<dbReference type="PANTHER" id="PTHR14787">
    <property type="entry name" value="C10ORF188 FAMILY MEMBER"/>
    <property type="match status" value="1"/>
</dbReference>
<sequence>MEPKVRASCTWTQTAGNEISKLLPTRISDEDVFVKPDLYDVVNEERSALFLNNQKPCELQIAISPRFKIAAFTLVCSVPKVELFLGPSQEYYQTIYGECMEEDDDEVPIRPYRYDVEIDRSGIADINLKLLSSSEEICIYGAMLHIAPNPNGITTQLVNPNNLKMTQELLQCGTADNCGPKFQQFMALMQRQGETIQNETKTNADKEMSMSSLYLDICAKLDQLESKISKRLDDFEAQQAQKLDKIIAILEKKH</sequence>
<protein>
    <submittedName>
        <fullName evidence="2">Uncharacterized protein LOC115621252</fullName>
    </submittedName>
</protein>
<reference evidence="2" key="1">
    <citation type="submission" date="2025-08" db="UniProtKB">
        <authorList>
            <consortium name="RefSeq"/>
        </authorList>
    </citation>
    <scope>IDENTIFICATION</scope>
    <source>
        <strain evidence="2">11010-0011.00</strain>
        <tissue evidence="2">Whole body</tissue>
    </source>
</reference>
<keyword evidence="1" id="KW-1185">Reference proteome</keyword>
<gene>
    <name evidence="2" type="primary">LOC115621252</name>
</gene>
<dbReference type="OrthoDB" id="7880149at2759"/>
<evidence type="ECO:0000313" key="2">
    <source>
        <dbReference type="RefSeq" id="XP_030370706.1"/>
    </source>
</evidence>
<dbReference type="AlphaFoldDB" id="A0A6J2T1C6"/>
<organism evidence="1 2">
    <name type="scientific">Drosophila lebanonensis</name>
    <name type="common">Fruit fly</name>
    <name type="synonym">Scaptodrosophila lebanonensis</name>
    <dbReference type="NCBI Taxonomy" id="7225"/>
    <lineage>
        <taxon>Eukaryota</taxon>
        <taxon>Metazoa</taxon>
        <taxon>Ecdysozoa</taxon>
        <taxon>Arthropoda</taxon>
        <taxon>Hexapoda</taxon>
        <taxon>Insecta</taxon>
        <taxon>Pterygota</taxon>
        <taxon>Neoptera</taxon>
        <taxon>Endopterygota</taxon>
        <taxon>Diptera</taxon>
        <taxon>Brachycera</taxon>
        <taxon>Muscomorpha</taxon>
        <taxon>Ephydroidea</taxon>
        <taxon>Drosophilidae</taxon>
        <taxon>Scaptodrosophila</taxon>
    </lineage>
</organism>
<name>A0A6J2T1C6_DROLE</name>